<accession>A0A810KUH9</accession>
<feature type="region of interest" description="Disordered" evidence="2">
    <location>
        <begin position="45"/>
        <end position="71"/>
    </location>
</feature>
<evidence type="ECO:0000256" key="1">
    <source>
        <dbReference type="ARBA" id="ARBA00023172"/>
    </source>
</evidence>
<dbReference type="SUPFAM" id="SSF56349">
    <property type="entry name" value="DNA breaking-rejoining enzymes"/>
    <property type="match status" value="1"/>
</dbReference>
<evidence type="ECO:0008006" key="5">
    <source>
        <dbReference type="Google" id="ProtNLM"/>
    </source>
</evidence>
<dbReference type="GO" id="GO:0006310">
    <property type="term" value="P:DNA recombination"/>
    <property type="evidence" value="ECO:0007669"/>
    <property type="project" value="UniProtKB-KW"/>
</dbReference>
<dbReference type="Proteomes" id="UP000680750">
    <property type="component" value="Chromosome"/>
</dbReference>
<dbReference type="InterPro" id="IPR013762">
    <property type="entry name" value="Integrase-like_cat_sf"/>
</dbReference>
<keyword evidence="1" id="KW-0233">DNA recombination</keyword>
<name>A0A810KUH9_9ACTN</name>
<evidence type="ECO:0000256" key="2">
    <source>
        <dbReference type="SAM" id="MobiDB-lite"/>
    </source>
</evidence>
<evidence type="ECO:0000313" key="4">
    <source>
        <dbReference type="Proteomes" id="UP000680750"/>
    </source>
</evidence>
<dbReference type="AlphaFoldDB" id="A0A810KUH9"/>
<organism evidence="3 4">
    <name type="scientific">Actinocatenispora sera</name>
    <dbReference type="NCBI Taxonomy" id="390989"/>
    <lineage>
        <taxon>Bacteria</taxon>
        <taxon>Bacillati</taxon>
        <taxon>Actinomycetota</taxon>
        <taxon>Actinomycetes</taxon>
        <taxon>Micromonosporales</taxon>
        <taxon>Micromonosporaceae</taxon>
        <taxon>Actinocatenispora</taxon>
    </lineage>
</organism>
<dbReference type="Gene3D" id="1.10.443.10">
    <property type="entry name" value="Intergrase catalytic core"/>
    <property type="match status" value="1"/>
</dbReference>
<keyword evidence="4" id="KW-1185">Reference proteome</keyword>
<gene>
    <name evidence="3" type="ORF">Asera_07920</name>
</gene>
<dbReference type="GO" id="GO:0003677">
    <property type="term" value="F:DNA binding"/>
    <property type="evidence" value="ECO:0007669"/>
    <property type="project" value="InterPro"/>
</dbReference>
<dbReference type="InterPro" id="IPR011010">
    <property type="entry name" value="DNA_brk_join_enz"/>
</dbReference>
<dbReference type="KEGG" id="aser:Asera_07920"/>
<dbReference type="EMBL" id="AP023354">
    <property type="protein sequence ID" value="BCJ26684.1"/>
    <property type="molecule type" value="Genomic_DNA"/>
</dbReference>
<feature type="compositionally biased region" description="Basic residues" evidence="2">
    <location>
        <begin position="55"/>
        <end position="64"/>
    </location>
</feature>
<sequence length="71" mass="7689">MRHGTATLTLAAGIEIRTVSAMLRHSSIAVTGLYSSVTTGLAHEAAPTINDAPRARWRGRHGRRTAPQQQR</sequence>
<dbReference type="GO" id="GO:0015074">
    <property type="term" value="P:DNA integration"/>
    <property type="evidence" value="ECO:0007669"/>
    <property type="project" value="InterPro"/>
</dbReference>
<proteinExistence type="predicted"/>
<reference evidence="3" key="1">
    <citation type="submission" date="2020-08" db="EMBL/GenBank/DDBJ databases">
        <title>Whole genome shotgun sequence of Actinocatenispora sera NBRC 101916.</title>
        <authorList>
            <person name="Komaki H."/>
            <person name="Tamura T."/>
        </authorList>
    </citation>
    <scope>NUCLEOTIDE SEQUENCE</scope>
    <source>
        <strain evidence="3">NBRC 101916</strain>
    </source>
</reference>
<protein>
    <recommendedName>
        <fullName evidence="5">Tyr recombinase domain-containing protein</fullName>
    </recommendedName>
</protein>
<evidence type="ECO:0000313" key="3">
    <source>
        <dbReference type="EMBL" id="BCJ26684.1"/>
    </source>
</evidence>